<dbReference type="SUPFAM" id="SSF52317">
    <property type="entry name" value="Class I glutamine amidotransferase-like"/>
    <property type="match status" value="1"/>
</dbReference>
<dbReference type="PANTHER" id="PTHR37947:SF2">
    <property type="entry name" value="VON WILLEBRAND FACTOR TYPE A"/>
    <property type="match status" value="1"/>
</dbReference>
<proteinExistence type="predicted"/>
<evidence type="ECO:0000256" key="1">
    <source>
        <dbReference type="SAM" id="MobiDB-lite"/>
    </source>
</evidence>
<feature type="compositionally biased region" description="Basic and acidic residues" evidence="1">
    <location>
        <begin position="147"/>
        <end position="158"/>
    </location>
</feature>
<dbReference type="RefSeq" id="WP_379692081.1">
    <property type="nucleotide sequence ID" value="NZ_JBHSXH010000004.1"/>
</dbReference>
<dbReference type="Pfam" id="PF07090">
    <property type="entry name" value="GATase1_like"/>
    <property type="match status" value="1"/>
</dbReference>
<dbReference type="Proteomes" id="UP001596408">
    <property type="component" value="Unassembled WGS sequence"/>
</dbReference>
<organism evidence="3 4">
    <name type="scientific">Halopelagius fulvigenes</name>
    <dbReference type="NCBI Taxonomy" id="1198324"/>
    <lineage>
        <taxon>Archaea</taxon>
        <taxon>Methanobacteriati</taxon>
        <taxon>Methanobacteriota</taxon>
        <taxon>Stenosarchaea group</taxon>
        <taxon>Halobacteria</taxon>
        <taxon>Halobacteriales</taxon>
        <taxon>Haloferacaceae</taxon>
    </lineage>
</organism>
<dbReference type="Gene3D" id="3.40.50.880">
    <property type="match status" value="1"/>
</dbReference>
<comment type="caution">
    <text evidence="3">The sequence shown here is derived from an EMBL/GenBank/DDBJ whole genome shotgun (WGS) entry which is preliminary data.</text>
</comment>
<dbReference type="InterPro" id="IPR010768">
    <property type="entry name" value="GATase1-like"/>
</dbReference>
<feature type="region of interest" description="Disordered" evidence="1">
    <location>
        <begin position="147"/>
        <end position="170"/>
    </location>
</feature>
<name>A0ABD5TVZ1_9EURY</name>
<accession>A0ABD5TVZ1</accession>
<dbReference type="InterPro" id="IPR029062">
    <property type="entry name" value="Class_I_gatase-like"/>
</dbReference>
<reference evidence="3 4" key="1">
    <citation type="journal article" date="2019" name="Int. J. Syst. Evol. Microbiol.">
        <title>The Global Catalogue of Microorganisms (GCM) 10K type strain sequencing project: providing services to taxonomists for standard genome sequencing and annotation.</title>
        <authorList>
            <consortium name="The Broad Institute Genomics Platform"/>
            <consortium name="The Broad Institute Genome Sequencing Center for Infectious Disease"/>
            <person name="Wu L."/>
            <person name="Ma J."/>
        </authorList>
    </citation>
    <scope>NUCLEOTIDE SEQUENCE [LARGE SCALE GENOMIC DNA]</scope>
    <source>
        <strain evidence="3 4">YIM 94188</strain>
    </source>
</reference>
<keyword evidence="4" id="KW-1185">Reference proteome</keyword>
<keyword evidence="3" id="KW-0315">Glutamine amidotransferase</keyword>
<feature type="domain" description="Putative glutamine amidotransferase" evidence="2">
    <location>
        <begin position="6"/>
        <end position="244"/>
    </location>
</feature>
<evidence type="ECO:0000259" key="2">
    <source>
        <dbReference type="Pfam" id="PF07090"/>
    </source>
</evidence>
<gene>
    <name evidence="3" type="ORF">ACFQEV_01235</name>
</gene>
<evidence type="ECO:0000313" key="3">
    <source>
        <dbReference type="EMBL" id="MFC6823632.1"/>
    </source>
</evidence>
<dbReference type="PANTHER" id="PTHR37947">
    <property type="entry name" value="BLL2462 PROTEIN"/>
    <property type="match status" value="1"/>
</dbReference>
<dbReference type="EMBL" id="JBHSXH010000004">
    <property type="protein sequence ID" value="MFC6823632.1"/>
    <property type="molecule type" value="Genomic_DNA"/>
</dbReference>
<dbReference type="AlphaFoldDB" id="A0ABD5TVZ1"/>
<protein>
    <submittedName>
        <fullName evidence="3">Glutamine amidotransferase</fullName>
    </submittedName>
</protein>
<sequence length="245" mass="26197">MSEYNVLLIGESWVALSFEIKGRNVLQDSTYEEAAAYLVAALESAGANVEFVPCHAVHEEVPSTVDGLDVYDLVLLSDVGADTLQITPRVAAGETAVDRCKLLAEYVAGGGALGMIGGYMSFAGKCGAARYGRTAVGDVLPVTVARSDDRIEAPDGPHPRPTSSMPGSPPSEWPSILGYNRFEAADDAEVWATVRDDPFLVVGDHGDGSAFAFATDCAPHWAPQTFLEWEYLPTLWASILDRVTE</sequence>
<evidence type="ECO:0000313" key="4">
    <source>
        <dbReference type="Proteomes" id="UP001596408"/>
    </source>
</evidence>